<feature type="compositionally biased region" description="Acidic residues" evidence="1">
    <location>
        <begin position="11"/>
        <end position="20"/>
    </location>
</feature>
<feature type="region of interest" description="Disordered" evidence="1">
    <location>
        <begin position="1"/>
        <end position="26"/>
    </location>
</feature>
<protein>
    <submittedName>
        <fullName evidence="2">Uncharacterized protein</fullName>
    </submittedName>
</protein>
<name>J3JDM4_9EURY</name>
<evidence type="ECO:0000313" key="2">
    <source>
        <dbReference type="EMBL" id="EJN57616.1"/>
    </source>
</evidence>
<organism evidence="2 3">
    <name type="scientific">Halogranum salarium B-1</name>
    <dbReference type="NCBI Taxonomy" id="1210908"/>
    <lineage>
        <taxon>Archaea</taxon>
        <taxon>Methanobacteriati</taxon>
        <taxon>Methanobacteriota</taxon>
        <taxon>Stenosarchaea group</taxon>
        <taxon>Halobacteria</taxon>
        <taxon>Halobacteriales</taxon>
        <taxon>Haloferacaceae</taxon>
    </lineage>
</organism>
<proteinExistence type="predicted"/>
<comment type="caution">
    <text evidence="2">The sequence shown here is derived from an EMBL/GenBank/DDBJ whole genome shotgun (WGS) entry which is preliminary data.</text>
</comment>
<accession>J3JDM4</accession>
<sequence>MNSSASIGEHEDPEGDETFEASESGTQRLRAVGSALLSVIQLR</sequence>
<evidence type="ECO:0000256" key="1">
    <source>
        <dbReference type="SAM" id="MobiDB-lite"/>
    </source>
</evidence>
<dbReference type="AlphaFoldDB" id="J3JDM4"/>
<dbReference type="EMBL" id="ALJD01000012">
    <property type="protein sequence ID" value="EJN57616.1"/>
    <property type="molecule type" value="Genomic_DNA"/>
</dbReference>
<reference evidence="2 3" key="1">
    <citation type="journal article" date="2012" name="J. Bacteriol.">
        <title>Draft Genome Sequence of the Extremely Halophilic Archaeon Halogranum salarium B-1T.</title>
        <authorList>
            <person name="Kim K.K."/>
            <person name="Lee K.C."/>
            <person name="Lee J.S."/>
        </authorList>
    </citation>
    <scope>NUCLEOTIDE SEQUENCE [LARGE SCALE GENOMIC DNA]</scope>
    <source>
        <strain evidence="2 3">B-1</strain>
    </source>
</reference>
<gene>
    <name evidence="2" type="ORF">HSB1_39770</name>
</gene>
<dbReference type="Proteomes" id="UP000007813">
    <property type="component" value="Unassembled WGS sequence"/>
</dbReference>
<evidence type="ECO:0000313" key="3">
    <source>
        <dbReference type="Proteomes" id="UP000007813"/>
    </source>
</evidence>